<feature type="region of interest" description="Disordered" evidence="1">
    <location>
        <begin position="169"/>
        <end position="188"/>
    </location>
</feature>
<proteinExistence type="predicted"/>
<dbReference type="AlphaFoldDB" id="A0AAE0WXL6"/>
<dbReference type="Proteomes" id="UP001274830">
    <property type="component" value="Unassembled WGS sequence"/>
</dbReference>
<comment type="caution">
    <text evidence="2">The sequence shown here is derived from an EMBL/GenBank/DDBJ whole genome shotgun (WGS) entry which is preliminary data.</text>
</comment>
<feature type="region of interest" description="Disordered" evidence="1">
    <location>
        <begin position="254"/>
        <end position="279"/>
    </location>
</feature>
<dbReference type="EMBL" id="JAUTXT010000001">
    <property type="protein sequence ID" value="KAK3679904.1"/>
    <property type="molecule type" value="Genomic_DNA"/>
</dbReference>
<sequence length="393" mass="43036">MAARRPMEDFFCNPTDSFVDRGRKPRSRMDYQLTHAGYKLPDAAVDHKTQRRSLKLKATPKEFSASPVFWRTYNSEEELASPTSPGDLSSPIASSASSISDGGSFESFPEGFADTCNKFEQQCSCAQAVTLVSVGKAKVVSMLKLVDVPASPRVMVPIRTTPISAPVSRFANGTVSEPSRTPKAEVPPPIVDQFTPVPTTPKSISKLVKCSNSIREQPSLPNIQNAARSQFSMSSRLLPTGQLPVAADFLKHDPYPTTPRHMPDSPISRKSISPSRRRMHKLSSSLSQYVFGKDGTRSPSASSSDDEHLEDAIIMTASRHDLRSPTKPRMVPRGASERAPPLVLPAWSKGYESEIDVTQWPVKKDRSGSMPRGPVLHKRRRSIAAALTVPTQA</sequence>
<evidence type="ECO:0000313" key="2">
    <source>
        <dbReference type="EMBL" id="KAK3679904.1"/>
    </source>
</evidence>
<evidence type="ECO:0000256" key="1">
    <source>
        <dbReference type="SAM" id="MobiDB-lite"/>
    </source>
</evidence>
<reference evidence="2" key="1">
    <citation type="submission" date="2023-07" db="EMBL/GenBank/DDBJ databases">
        <title>Black Yeasts Isolated from many extreme environments.</title>
        <authorList>
            <person name="Coleine C."/>
            <person name="Stajich J.E."/>
            <person name="Selbmann L."/>
        </authorList>
    </citation>
    <scope>NUCLEOTIDE SEQUENCE</scope>
    <source>
        <strain evidence="2">CCFEE 5485</strain>
    </source>
</reference>
<name>A0AAE0WXL6_9PEZI</name>
<feature type="compositionally biased region" description="Low complexity" evidence="1">
    <location>
        <begin position="265"/>
        <end position="274"/>
    </location>
</feature>
<accession>A0AAE0WXL6</accession>
<keyword evidence="3" id="KW-1185">Reference proteome</keyword>
<gene>
    <name evidence="2" type="ORF">LTR78_000281</name>
</gene>
<organism evidence="2 3">
    <name type="scientific">Recurvomyces mirabilis</name>
    <dbReference type="NCBI Taxonomy" id="574656"/>
    <lineage>
        <taxon>Eukaryota</taxon>
        <taxon>Fungi</taxon>
        <taxon>Dikarya</taxon>
        <taxon>Ascomycota</taxon>
        <taxon>Pezizomycotina</taxon>
        <taxon>Dothideomycetes</taxon>
        <taxon>Dothideomycetidae</taxon>
        <taxon>Mycosphaerellales</taxon>
        <taxon>Teratosphaeriaceae</taxon>
        <taxon>Recurvomyces</taxon>
    </lineage>
</organism>
<evidence type="ECO:0000313" key="3">
    <source>
        <dbReference type="Proteomes" id="UP001274830"/>
    </source>
</evidence>
<protein>
    <submittedName>
        <fullName evidence="2">Uncharacterized protein</fullName>
    </submittedName>
</protein>